<evidence type="ECO:0000256" key="4">
    <source>
        <dbReference type="ARBA" id="ARBA00022840"/>
    </source>
</evidence>
<proteinExistence type="predicted"/>
<dbReference type="InterPro" id="IPR027417">
    <property type="entry name" value="P-loop_NTPase"/>
</dbReference>
<evidence type="ECO:0000313" key="6">
    <source>
        <dbReference type="Proteomes" id="UP000636960"/>
    </source>
</evidence>
<dbReference type="PANTHER" id="PTHR43790:SF9">
    <property type="entry name" value="GALACTOFURANOSE TRANSPORTER ATP-BINDING PROTEIN YTFR"/>
    <property type="match status" value="1"/>
</dbReference>
<dbReference type="Proteomes" id="UP000636960">
    <property type="component" value="Unassembled WGS sequence"/>
</dbReference>
<dbReference type="PANTHER" id="PTHR43790">
    <property type="entry name" value="CARBOHYDRATE TRANSPORT ATP-BINDING PROTEIN MG119-RELATED"/>
    <property type="match status" value="1"/>
</dbReference>
<protein>
    <submittedName>
        <fullName evidence="5">Uncharacterized protein</fullName>
    </submittedName>
</protein>
<reference evidence="5" key="1">
    <citation type="submission" date="2021-01" db="EMBL/GenBank/DDBJ databases">
        <title>Whole genome shotgun sequence of Actinoplanes rishiriensis NBRC 108556.</title>
        <authorList>
            <person name="Komaki H."/>
            <person name="Tamura T."/>
        </authorList>
    </citation>
    <scope>NUCLEOTIDE SEQUENCE</scope>
    <source>
        <strain evidence="5">NBRC 108556</strain>
    </source>
</reference>
<keyword evidence="3" id="KW-0547">Nucleotide-binding</keyword>
<dbReference type="Gene3D" id="3.40.50.300">
    <property type="entry name" value="P-loop containing nucleotide triphosphate hydrolases"/>
    <property type="match status" value="1"/>
</dbReference>
<keyword evidence="1" id="KW-0813">Transport</keyword>
<evidence type="ECO:0000313" key="5">
    <source>
        <dbReference type="EMBL" id="GIF01725.1"/>
    </source>
</evidence>
<accession>A0A919MZV0</accession>
<dbReference type="InterPro" id="IPR050107">
    <property type="entry name" value="ABC_carbohydrate_import_ATPase"/>
</dbReference>
<gene>
    <name evidence="5" type="ORF">Ari01nite_91890</name>
</gene>
<sequence length="108" mass="11588">MLILDEPSAILTHAEIDVLFAVVRRLTAAGVAVVYISHRLDELVRIADEVTVMRDGTTVGTYPIGDLSARQIAELMVGEVLSGERPSRAAPARGRSTACWCPTSASRP</sequence>
<dbReference type="GO" id="GO:0005524">
    <property type="term" value="F:ATP binding"/>
    <property type="evidence" value="ECO:0007669"/>
    <property type="project" value="UniProtKB-KW"/>
</dbReference>
<name>A0A919MZV0_9ACTN</name>
<dbReference type="SUPFAM" id="SSF52540">
    <property type="entry name" value="P-loop containing nucleoside triphosphate hydrolases"/>
    <property type="match status" value="1"/>
</dbReference>
<keyword evidence="2" id="KW-0677">Repeat</keyword>
<dbReference type="EMBL" id="BOMV01000110">
    <property type="protein sequence ID" value="GIF01725.1"/>
    <property type="molecule type" value="Genomic_DNA"/>
</dbReference>
<dbReference type="AlphaFoldDB" id="A0A919MZV0"/>
<keyword evidence="4" id="KW-0067">ATP-binding</keyword>
<evidence type="ECO:0000256" key="2">
    <source>
        <dbReference type="ARBA" id="ARBA00022737"/>
    </source>
</evidence>
<keyword evidence="6" id="KW-1185">Reference proteome</keyword>
<dbReference type="RefSeq" id="WP_239163578.1">
    <property type="nucleotide sequence ID" value="NZ_BOMV01000110.1"/>
</dbReference>
<evidence type="ECO:0000256" key="1">
    <source>
        <dbReference type="ARBA" id="ARBA00022448"/>
    </source>
</evidence>
<evidence type="ECO:0000256" key="3">
    <source>
        <dbReference type="ARBA" id="ARBA00022741"/>
    </source>
</evidence>
<organism evidence="5 6">
    <name type="scientific">Paractinoplanes rishiriensis</name>
    <dbReference type="NCBI Taxonomy" id="1050105"/>
    <lineage>
        <taxon>Bacteria</taxon>
        <taxon>Bacillati</taxon>
        <taxon>Actinomycetota</taxon>
        <taxon>Actinomycetes</taxon>
        <taxon>Micromonosporales</taxon>
        <taxon>Micromonosporaceae</taxon>
        <taxon>Paractinoplanes</taxon>
    </lineage>
</organism>
<comment type="caution">
    <text evidence="5">The sequence shown here is derived from an EMBL/GenBank/DDBJ whole genome shotgun (WGS) entry which is preliminary data.</text>
</comment>